<keyword evidence="2" id="KW-1185">Reference proteome</keyword>
<dbReference type="EMBL" id="CP048113">
    <property type="protein sequence ID" value="QHS59824.1"/>
    <property type="molecule type" value="Genomic_DNA"/>
</dbReference>
<dbReference type="Gene3D" id="3.40.50.2000">
    <property type="entry name" value="Glycogen Phosphorylase B"/>
    <property type="match status" value="1"/>
</dbReference>
<dbReference type="KEGG" id="chih:GWR21_09540"/>
<organism evidence="1 2">
    <name type="scientific">Chitinophaga agri</name>
    <dbReference type="NCBI Taxonomy" id="2703787"/>
    <lineage>
        <taxon>Bacteria</taxon>
        <taxon>Pseudomonadati</taxon>
        <taxon>Bacteroidota</taxon>
        <taxon>Chitinophagia</taxon>
        <taxon>Chitinophagales</taxon>
        <taxon>Chitinophagaceae</taxon>
        <taxon>Chitinophaga</taxon>
    </lineage>
</organism>
<reference evidence="1 2" key="1">
    <citation type="submission" date="2020-01" db="EMBL/GenBank/DDBJ databases">
        <title>Complete genome sequence of Chitinophaga sp. H33E-04 isolated from quinoa roots.</title>
        <authorList>
            <person name="Weon H.-Y."/>
            <person name="Lee S.A."/>
        </authorList>
    </citation>
    <scope>NUCLEOTIDE SEQUENCE [LARGE SCALE GENOMIC DNA]</scope>
    <source>
        <strain evidence="1 2">H33E-04</strain>
    </source>
</reference>
<evidence type="ECO:0000313" key="2">
    <source>
        <dbReference type="Proteomes" id="UP000476411"/>
    </source>
</evidence>
<gene>
    <name evidence="1" type="ORF">GWR21_09540</name>
</gene>
<dbReference type="GO" id="GO:0016740">
    <property type="term" value="F:transferase activity"/>
    <property type="evidence" value="ECO:0007669"/>
    <property type="project" value="UniProtKB-KW"/>
</dbReference>
<proteinExistence type="predicted"/>
<dbReference type="RefSeq" id="WP_162331519.1">
    <property type="nucleotide sequence ID" value="NZ_CP048113.1"/>
</dbReference>
<evidence type="ECO:0000313" key="1">
    <source>
        <dbReference type="EMBL" id="QHS59824.1"/>
    </source>
</evidence>
<sequence length="376" mass="42289">MKIIFLCGSLEPGRDGVGDYTRRLASELIRKQHDVAIVALNDRKLQSLYLGTQVSNEISVPVLRIPSSMTERKRFDYARDYISQFAPDWVSLQYVPFSFEKRGLPVLFNSRLKSLGANIKWHIMFHELWVGLYGYSDFRLKVHGFMQKVLIRQMLLTLKPESVTTSIGIYKKNLDWKDVSLIPLFSNIPITSMPTAEGKSDNLTAIHFGSFTGALDEFRKQVAFLTAIGEKTGRTICLKILGDGGTHKEKAMDISKQALGEKNVIDCGFLTADDVSNHMLQADIGISRADYALFGKSGSSMAMLEHGLPVLLRGERPDDDMTGLDFPFKEQLVYADDDAGKLKKKEPVYFVNQVSEIFLDSLQEKPHGNLVLVTRQ</sequence>
<protein>
    <submittedName>
        <fullName evidence="1">Glycosyltransferase</fullName>
    </submittedName>
</protein>
<dbReference type="AlphaFoldDB" id="A0A6B9ZES5"/>
<keyword evidence="1" id="KW-0808">Transferase</keyword>
<name>A0A6B9ZES5_9BACT</name>
<dbReference type="Proteomes" id="UP000476411">
    <property type="component" value="Chromosome"/>
</dbReference>
<accession>A0A6B9ZES5</accession>
<dbReference type="SUPFAM" id="SSF53756">
    <property type="entry name" value="UDP-Glycosyltransferase/glycogen phosphorylase"/>
    <property type="match status" value="1"/>
</dbReference>